<name>A0A5J4NZM1_9TREM</name>
<evidence type="ECO:0000259" key="2">
    <source>
        <dbReference type="Pfam" id="PF25356"/>
    </source>
</evidence>
<sequence length="349" mass="39230">MPPTGKPKSCGRKRACWLETQGDLVNRVPLSISEAYDHNRAYELVAKAKTTKPLARCKVQCLAEGIRLKKASTFGSHPPRKLYLYKDIQRFYTFSDSPTFLIIGCSDPEKKTRNYEFLKFEERHVQTVCELINRAHSHPLCILMDGENSLIRYHSSHSSLAGDTDGAHEPGEEQAVSETSVKQETNQAISPEPATLNGNHMESETKQSLEIALPKDSTTEEQQEVMEVVTCEMIENEVCAQPEQADPDQVQSRSPIPRHLRADPVFKSLCENVNEEELWAVDMTYIDTHPQHGNQIVPDGATYLFVAHHKYPEYNRHSPGIIDGAIGSEDEYENTAELGFTTAYVHTSA</sequence>
<evidence type="ECO:0000256" key="1">
    <source>
        <dbReference type="SAM" id="MobiDB-lite"/>
    </source>
</evidence>
<dbReference type="EMBL" id="QNGE01000304">
    <property type="protein sequence ID" value="KAA3680993.1"/>
    <property type="molecule type" value="Genomic_DNA"/>
</dbReference>
<dbReference type="Proteomes" id="UP000324629">
    <property type="component" value="Unassembled WGS sequence"/>
</dbReference>
<keyword evidence="4" id="KW-1185">Reference proteome</keyword>
<proteinExistence type="predicted"/>
<feature type="region of interest" description="Disordered" evidence="1">
    <location>
        <begin position="156"/>
        <end position="206"/>
    </location>
</feature>
<dbReference type="AlphaFoldDB" id="A0A5J4NZM1"/>
<organism evidence="3 4">
    <name type="scientific">Paragonimus westermani</name>
    <dbReference type="NCBI Taxonomy" id="34504"/>
    <lineage>
        <taxon>Eukaryota</taxon>
        <taxon>Metazoa</taxon>
        <taxon>Spiralia</taxon>
        <taxon>Lophotrochozoa</taxon>
        <taxon>Platyhelminthes</taxon>
        <taxon>Trematoda</taxon>
        <taxon>Digenea</taxon>
        <taxon>Plagiorchiida</taxon>
        <taxon>Troglotremata</taxon>
        <taxon>Troglotrematidae</taxon>
        <taxon>Paragonimus</taxon>
    </lineage>
</organism>
<dbReference type="Pfam" id="PF25356">
    <property type="entry name" value="PH_trem"/>
    <property type="match status" value="1"/>
</dbReference>
<gene>
    <name evidence="3" type="ORF">DEA37_0002289</name>
</gene>
<feature type="compositionally biased region" description="Polar residues" evidence="1">
    <location>
        <begin position="176"/>
        <end position="189"/>
    </location>
</feature>
<evidence type="ECO:0000313" key="3">
    <source>
        <dbReference type="EMBL" id="KAA3680993.1"/>
    </source>
</evidence>
<accession>A0A5J4NZM1</accession>
<comment type="caution">
    <text evidence="3">The sequence shown here is derived from an EMBL/GenBank/DDBJ whole genome shotgun (WGS) entry which is preliminary data.</text>
</comment>
<dbReference type="InterPro" id="IPR057376">
    <property type="entry name" value="PH_trem"/>
</dbReference>
<evidence type="ECO:0000313" key="4">
    <source>
        <dbReference type="Proteomes" id="UP000324629"/>
    </source>
</evidence>
<reference evidence="3 4" key="1">
    <citation type="journal article" date="2019" name="Gigascience">
        <title>Whole-genome sequence of the oriental lung fluke Paragonimus westermani.</title>
        <authorList>
            <person name="Oey H."/>
            <person name="Zakrzewski M."/>
            <person name="Narain K."/>
            <person name="Devi K.R."/>
            <person name="Agatsuma T."/>
            <person name="Nawaratna S."/>
            <person name="Gobert G.N."/>
            <person name="Jones M.K."/>
            <person name="Ragan M.A."/>
            <person name="McManus D.P."/>
            <person name="Krause L."/>
        </authorList>
    </citation>
    <scope>NUCLEOTIDE SEQUENCE [LARGE SCALE GENOMIC DNA]</scope>
    <source>
        <strain evidence="3 4">IND2009</strain>
    </source>
</reference>
<protein>
    <recommendedName>
        <fullName evidence="2">Trematode PH-like domain-containing protein</fullName>
    </recommendedName>
</protein>
<feature type="domain" description="Trematode PH-like" evidence="2">
    <location>
        <begin position="13"/>
        <end position="139"/>
    </location>
</feature>